<dbReference type="AlphaFoldDB" id="A0AAP2CFU7"/>
<dbReference type="InterPro" id="IPR011256">
    <property type="entry name" value="Reg_factor_effector_dom_sf"/>
</dbReference>
<dbReference type="InterPro" id="IPR010499">
    <property type="entry name" value="AraC_E-bd"/>
</dbReference>
<gene>
    <name evidence="2" type="ORF">KI659_04375</name>
</gene>
<dbReference type="EMBL" id="JAHCMY010000001">
    <property type="protein sequence ID" value="MBS9523247.1"/>
    <property type="molecule type" value="Genomic_DNA"/>
</dbReference>
<dbReference type="Proteomes" id="UP001319104">
    <property type="component" value="Unassembled WGS sequence"/>
</dbReference>
<dbReference type="InterPro" id="IPR053182">
    <property type="entry name" value="YobU-like_regulator"/>
</dbReference>
<evidence type="ECO:0000313" key="3">
    <source>
        <dbReference type="Proteomes" id="UP001319104"/>
    </source>
</evidence>
<evidence type="ECO:0000259" key="1">
    <source>
        <dbReference type="SMART" id="SM00871"/>
    </source>
</evidence>
<dbReference type="PANTHER" id="PTHR36444">
    <property type="entry name" value="TRANSCRIPTIONAL REGULATOR PROTEIN YOBU-RELATED"/>
    <property type="match status" value="1"/>
</dbReference>
<evidence type="ECO:0000313" key="2">
    <source>
        <dbReference type="EMBL" id="MBS9523247.1"/>
    </source>
</evidence>
<dbReference type="RefSeq" id="WP_213944105.1">
    <property type="nucleotide sequence ID" value="NZ_JAHBGI010000003.1"/>
</dbReference>
<reference evidence="2 3" key="1">
    <citation type="submission" date="2021-05" db="EMBL/GenBank/DDBJ databases">
        <authorList>
            <person name="Zhang Z.D."/>
            <person name="Osman G."/>
        </authorList>
    </citation>
    <scope>NUCLEOTIDE SEQUENCE [LARGE SCALE GENOMIC DNA]</scope>
    <source>
        <strain evidence="2 3">KCTC 32217</strain>
    </source>
</reference>
<dbReference type="Gene3D" id="3.20.80.10">
    <property type="entry name" value="Regulatory factor, effector binding domain"/>
    <property type="match status" value="1"/>
</dbReference>
<name>A0AAP2CFU7_9BACT</name>
<dbReference type="InterPro" id="IPR029441">
    <property type="entry name" value="Cass2"/>
</dbReference>
<feature type="domain" description="AraC effector-binding" evidence="1">
    <location>
        <begin position="4"/>
        <end position="158"/>
    </location>
</feature>
<protein>
    <submittedName>
        <fullName evidence="2">Effector binding domain-containing protein</fullName>
    </submittedName>
</protein>
<dbReference type="Pfam" id="PF14526">
    <property type="entry name" value="Cass2"/>
    <property type="match status" value="1"/>
</dbReference>
<organism evidence="2 3">
    <name type="scientific">Litoribacter ruber</name>
    <dbReference type="NCBI Taxonomy" id="702568"/>
    <lineage>
        <taxon>Bacteria</taxon>
        <taxon>Pseudomonadati</taxon>
        <taxon>Bacteroidota</taxon>
        <taxon>Cytophagia</taxon>
        <taxon>Cytophagales</taxon>
        <taxon>Cyclobacteriaceae</taxon>
        <taxon>Litoribacter</taxon>
    </lineage>
</organism>
<sequence>MKKLKLKIVNIKSFPVIGLATKCVSHDVDSDFFENCDEIWKKFVTGGYSEAIPNKVNDNIIAAYFNFEGDSTKPFEFLVGCQVTHVDEIPEGMQTFEMDHGPYLKVRSHEKIPECHSAAWKEIWESDIDRKYSTDFEVYSSEIQDWRNAEMDIYIGIEGKLDSLEKLPEHIEVSIEAHE</sequence>
<dbReference type="SUPFAM" id="SSF55136">
    <property type="entry name" value="Probable bacterial effector-binding domain"/>
    <property type="match status" value="1"/>
</dbReference>
<comment type="caution">
    <text evidence="2">The sequence shown here is derived from an EMBL/GenBank/DDBJ whole genome shotgun (WGS) entry which is preliminary data.</text>
</comment>
<dbReference type="SMART" id="SM00871">
    <property type="entry name" value="AraC_E_bind"/>
    <property type="match status" value="1"/>
</dbReference>
<dbReference type="PANTHER" id="PTHR36444:SF2">
    <property type="entry name" value="TRANSCRIPTIONAL REGULATOR PROTEIN YOBU-RELATED"/>
    <property type="match status" value="1"/>
</dbReference>
<accession>A0AAP2CFU7</accession>
<keyword evidence="3" id="KW-1185">Reference proteome</keyword>
<proteinExistence type="predicted"/>